<dbReference type="EMBL" id="FUEG01000036">
    <property type="protein sequence ID" value="SJL16594.1"/>
    <property type="molecule type" value="Genomic_DNA"/>
</dbReference>
<keyword evidence="2" id="KW-1185">Reference proteome</keyword>
<dbReference type="OrthoDB" id="10550625at2759"/>
<protein>
    <submittedName>
        <fullName evidence="1">Uncharacterized protein</fullName>
    </submittedName>
</protein>
<name>A0A284S6G9_ARMOS</name>
<evidence type="ECO:0000313" key="2">
    <source>
        <dbReference type="Proteomes" id="UP000219338"/>
    </source>
</evidence>
<evidence type="ECO:0000313" key="1">
    <source>
        <dbReference type="EMBL" id="SJL16594.1"/>
    </source>
</evidence>
<gene>
    <name evidence="1" type="ORF">ARMOST_20120</name>
</gene>
<sequence>MTGHHPACKATRARQYADQALADGLLPLILPQDSRRRIIVPHAGLLPQAAVIPSIKPPFKSYWLQY</sequence>
<dbReference type="Proteomes" id="UP000219338">
    <property type="component" value="Unassembled WGS sequence"/>
</dbReference>
<dbReference type="AlphaFoldDB" id="A0A284S6G9"/>
<proteinExistence type="predicted"/>
<organism evidence="1 2">
    <name type="scientific">Armillaria ostoyae</name>
    <name type="common">Armillaria root rot fungus</name>
    <dbReference type="NCBI Taxonomy" id="47428"/>
    <lineage>
        <taxon>Eukaryota</taxon>
        <taxon>Fungi</taxon>
        <taxon>Dikarya</taxon>
        <taxon>Basidiomycota</taxon>
        <taxon>Agaricomycotina</taxon>
        <taxon>Agaricomycetes</taxon>
        <taxon>Agaricomycetidae</taxon>
        <taxon>Agaricales</taxon>
        <taxon>Marasmiineae</taxon>
        <taxon>Physalacriaceae</taxon>
        <taxon>Armillaria</taxon>
    </lineage>
</organism>
<accession>A0A284S6G9</accession>
<reference evidence="2" key="1">
    <citation type="journal article" date="2017" name="Nat. Ecol. Evol.">
        <title>Genome expansion and lineage-specific genetic innovations in the forest pathogenic fungi Armillaria.</title>
        <authorList>
            <person name="Sipos G."/>
            <person name="Prasanna A.N."/>
            <person name="Walter M.C."/>
            <person name="O'Connor E."/>
            <person name="Balint B."/>
            <person name="Krizsan K."/>
            <person name="Kiss B."/>
            <person name="Hess J."/>
            <person name="Varga T."/>
            <person name="Slot J."/>
            <person name="Riley R."/>
            <person name="Boka B."/>
            <person name="Rigling D."/>
            <person name="Barry K."/>
            <person name="Lee J."/>
            <person name="Mihaltcheva S."/>
            <person name="LaButti K."/>
            <person name="Lipzen A."/>
            <person name="Waldron R."/>
            <person name="Moloney N.M."/>
            <person name="Sperisen C."/>
            <person name="Kredics L."/>
            <person name="Vagvoelgyi C."/>
            <person name="Patrignani A."/>
            <person name="Fitzpatrick D."/>
            <person name="Nagy I."/>
            <person name="Doyle S."/>
            <person name="Anderson J.B."/>
            <person name="Grigoriev I.V."/>
            <person name="Gueldener U."/>
            <person name="Muensterkoetter M."/>
            <person name="Nagy L.G."/>
        </authorList>
    </citation>
    <scope>NUCLEOTIDE SEQUENCE [LARGE SCALE GENOMIC DNA]</scope>
    <source>
        <strain evidence="2">C18/9</strain>
    </source>
</reference>